<gene>
    <name evidence="1" type="ORF">DU000_05825</name>
</gene>
<dbReference type="AlphaFoldDB" id="A0A368L434"/>
<evidence type="ECO:0000313" key="1">
    <source>
        <dbReference type="EMBL" id="RCS58338.1"/>
    </source>
</evidence>
<proteinExistence type="predicted"/>
<accession>A0A368L434</accession>
<keyword evidence="2" id="KW-1185">Reference proteome</keyword>
<sequence length="141" mass="15477">MMSKVDSWGVFMIGLLQQCRRGGMLMFVMGLLVSGCSAVGDDHSSQNQLPQLPLADYDQHKGQELIVKFRTNPANPRDKKLFANLDSAIVAKIYLIRPMAGDNYLYGITVANSDLDGVMAQLAKSPGIEYAVKNGRAWPSK</sequence>
<organism evidence="1 2">
    <name type="scientific">Parvibium lacunae</name>
    <dbReference type="NCBI Taxonomy" id="1888893"/>
    <lineage>
        <taxon>Bacteria</taxon>
        <taxon>Pseudomonadati</taxon>
        <taxon>Pseudomonadota</taxon>
        <taxon>Betaproteobacteria</taxon>
        <taxon>Burkholderiales</taxon>
        <taxon>Alcaligenaceae</taxon>
        <taxon>Parvibium</taxon>
    </lineage>
</organism>
<dbReference type="EMBL" id="QPGB01000002">
    <property type="protein sequence ID" value="RCS58338.1"/>
    <property type="molecule type" value="Genomic_DNA"/>
</dbReference>
<reference evidence="1 2" key="1">
    <citation type="journal article" date="2018" name="Int. J. Syst. Evol. Microbiol.">
        <title>Parvibium lacunae gen. nov., sp. nov., a new member of the family Alcaligenaceae isolated from a freshwater pond.</title>
        <authorList>
            <person name="Chen W.M."/>
            <person name="Xie P.B."/>
            <person name="Hsu M.Y."/>
            <person name="Sheu S.Y."/>
        </authorList>
    </citation>
    <scope>NUCLEOTIDE SEQUENCE [LARGE SCALE GENOMIC DNA]</scope>
    <source>
        <strain evidence="1 2">KMB9</strain>
    </source>
</reference>
<dbReference type="Proteomes" id="UP000252357">
    <property type="component" value="Unassembled WGS sequence"/>
</dbReference>
<comment type="caution">
    <text evidence="1">The sequence shown here is derived from an EMBL/GenBank/DDBJ whole genome shotgun (WGS) entry which is preliminary data.</text>
</comment>
<evidence type="ECO:0000313" key="2">
    <source>
        <dbReference type="Proteomes" id="UP000252357"/>
    </source>
</evidence>
<name>A0A368L434_9BURK</name>
<protein>
    <submittedName>
        <fullName evidence="1">Uncharacterized protein</fullName>
    </submittedName>
</protein>